<dbReference type="Pfam" id="PF13469">
    <property type="entry name" value="Sulfotransfer_3"/>
    <property type="match status" value="1"/>
</dbReference>
<organism evidence="1 2">
    <name type="scientific">Roseofilum capinflatum BLCC-M114</name>
    <dbReference type="NCBI Taxonomy" id="3022440"/>
    <lineage>
        <taxon>Bacteria</taxon>
        <taxon>Bacillati</taxon>
        <taxon>Cyanobacteriota</taxon>
        <taxon>Cyanophyceae</taxon>
        <taxon>Desertifilales</taxon>
        <taxon>Desertifilaceae</taxon>
        <taxon>Roseofilum</taxon>
        <taxon>Roseofilum capinflatum</taxon>
    </lineage>
</organism>
<reference evidence="1 2" key="1">
    <citation type="submission" date="2023-01" db="EMBL/GenBank/DDBJ databases">
        <title>Novel diversity within Roseofilum (Cyanobacteria; Desertifilaceae) from marine benthic mats with descriptions of four novel species.</title>
        <authorList>
            <person name="Wang Y."/>
            <person name="Berthold D.E."/>
            <person name="Hu J."/>
            <person name="Lefler F.W."/>
            <person name="Laughinghouse H.D. IV."/>
        </authorList>
    </citation>
    <scope>NUCLEOTIDE SEQUENCE [LARGE SCALE GENOMIC DNA]</scope>
    <source>
        <strain evidence="1 2">BLCC-M114</strain>
    </source>
</reference>
<comment type="caution">
    <text evidence="1">The sequence shown here is derived from an EMBL/GenBank/DDBJ whole genome shotgun (WGS) entry which is preliminary data.</text>
</comment>
<dbReference type="SUPFAM" id="SSF52540">
    <property type="entry name" value="P-loop containing nucleoside triphosphate hydrolases"/>
    <property type="match status" value="1"/>
</dbReference>
<dbReference type="RefSeq" id="WP_283765590.1">
    <property type="nucleotide sequence ID" value="NZ_JAQOSO010000015.1"/>
</dbReference>
<name>A0ABT7B233_9CYAN</name>
<protein>
    <submittedName>
        <fullName evidence="1">Sulfotransferase</fullName>
    </submittedName>
</protein>
<proteinExistence type="predicted"/>
<sequence length="272" mass="31619">MTDPRFLYLTGLPCSGTGFLSQLLSQHPEVYSDRRESPLCDLVVNFRSVLSEHPQLTPLVQDEVKGMMERSRYGIQGFIKGWYSQVSESWAIDAHPQWLQHLELIHFLDPDCKMVVCVRELGQVYATIERQHQKTLLLDFPEKIADLSRTERAKQFFSPSGRMGSFLNTLEQVQDLEETLQQRLFYVVYEHLMSDPQEVLTELLKWLDLTPITADLGSSALLPRSPASFSQYGEEAYEGDRPLVRYPLPNRFEVMIKQNFSWFYRLFYPGLL</sequence>
<gene>
    <name evidence="1" type="ORF">PMG25_03865</name>
</gene>
<evidence type="ECO:0000313" key="2">
    <source>
        <dbReference type="Proteomes" id="UP001235849"/>
    </source>
</evidence>
<keyword evidence="2" id="KW-1185">Reference proteome</keyword>
<evidence type="ECO:0000313" key="1">
    <source>
        <dbReference type="EMBL" id="MDJ1173221.1"/>
    </source>
</evidence>
<dbReference type="EMBL" id="JAQOSO010000015">
    <property type="protein sequence ID" value="MDJ1173221.1"/>
    <property type="molecule type" value="Genomic_DNA"/>
</dbReference>
<dbReference type="Proteomes" id="UP001235849">
    <property type="component" value="Unassembled WGS sequence"/>
</dbReference>
<dbReference type="InterPro" id="IPR027417">
    <property type="entry name" value="P-loop_NTPase"/>
</dbReference>
<dbReference type="Gene3D" id="3.40.50.300">
    <property type="entry name" value="P-loop containing nucleotide triphosphate hydrolases"/>
    <property type="match status" value="1"/>
</dbReference>
<accession>A0ABT7B233</accession>